<dbReference type="EMBL" id="PFAQ01000027">
    <property type="protein sequence ID" value="PIT94950.1"/>
    <property type="molecule type" value="Genomic_DNA"/>
</dbReference>
<dbReference type="InterPro" id="IPR029063">
    <property type="entry name" value="SAM-dependent_MTases_sf"/>
</dbReference>
<evidence type="ECO:0000259" key="6">
    <source>
        <dbReference type="PROSITE" id="PS51006"/>
    </source>
</evidence>
<comment type="caution">
    <text evidence="7">The sequence shown here is derived from an EMBL/GenBank/DDBJ whole genome shotgun (WGS) entry which is preliminary data.</text>
</comment>
<keyword evidence="2 4" id="KW-0808">Transferase</keyword>
<evidence type="ECO:0000313" key="8">
    <source>
        <dbReference type="Proteomes" id="UP000228900"/>
    </source>
</evidence>
<feature type="transmembrane region" description="Helical" evidence="5">
    <location>
        <begin position="174"/>
        <end position="190"/>
    </location>
</feature>
<sequence>MKKYLLEITVFVSGTVVMVFELVGSRLVAPYLGTSIYVWTALIGVILASLSLGYWIGGRLADKSASYNNLGWIIFLAGIGVVIPAFVKNLVFESFLGSWNQVDWAALISAIILFSLPSFLLGIVSPYAVRLKIRDLNNSGQIVGNLYALSTAGSIAGTFLAGFLIIPLLGVTKIIFLLAATLVLLSFFLLREKLWYRLFVLLFLISSIFVVSWLEQRQYKQTGEISFSTPYNEVKIFSGTDAETGRPTLNLATDRFGRQSTMFLDGDDLSAEYTRFYRLAEHFNPNFQKTLMIGGAAYIYPEYYLRQYSSSTIDVVEIDPKLTALAREYFSLKDDARLKIIHDDGRVFLNRNEMKYDVVLLDAFNSISIPSQLATQEAAQKVSEALTDDGVVLVNIISAAEGERSSFLQAEYMAYQSVFPQVLAFVVNSPDKPEQTQNIMLVALKSPQKPVLSSLDQELDSFLKQLYRGKIEPNRRMITDDYAPVDHYMSQVLL</sequence>
<feature type="active site" description="Proton acceptor" evidence="4">
    <location>
        <position position="362"/>
    </location>
</feature>
<evidence type="ECO:0000256" key="4">
    <source>
        <dbReference type="PROSITE-ProRule" id="PRU00354"/>
    </source>
</evidence>
<feature type="transmembrane region" description="Helical" evidence="5">
    <location>
        <begin position="36"/>
        <end position="57"/>
    </location>
</feature>
<feature type="transmembrane region" description="Helical" evidence="5">
    <location>
        <begin position="104"/>
        <end position="125"/>
    </location>
</feature>
<dbReference type="PROSITE" id="PS51006">
    <property type="entry name" value="PABS_2"/>
    <property type="match status" value="1"/>
</dbReference>
<keyword evidence="5" id="KW-0472">Membrane</keyword>
<comment type="similarity">
    <text evidence="1">Belongs to the spermidine/spermine synthase family.</text>
</comment>
<reference evidence="8" key="1">
    <citation type="submission" date="2017-09" db="EMBL/GenBank/DDBJ databases">
        <title>Depth-based differentiation of microbial function through sediment-hosted aquifers and enrichment of novel symbionts in the deep terrestrial subsurface.</title>
        <authorList>
            <person name="Probst A.J."/>
            <person name="Ladd B."/>
            <person name="Jarett J.K."/>
            <person name="Geller-Mcgrath D.E."/>
            <person name="Sieber C.M.K."/>
            <person name="Emerson J.B."/>
            <person name="Anantharaman K."/>
            <person name="Thomas B.C."/>
            <person name="Malmstrom R."/>
            <person name="Stieglmeier M."/>
            <person name="Klingl A."/>
            <person name="Woyke T."/>
            <person name="Ryan C.M."/>
            <person name="Banfield J.F."/>
        </authorList>
    </citation>
    <scope>NUCLEOTIDE SEQUENCE [LARGE SCALE GENOMIC DNA]</scope>
</reference>
<dbReference type="GO" id="GO:0006596">
    <property type="term" value="P:polyamine biosynthetic process"/>
    <property type="evidence" value="ECO:0007669"/>
    <property type="project" value="UniProtKB-UniRule"/>
</dbReference>
<keyword evidence="5" id="KW-1133">Transmembrane helix</keyword>
<feature type="transmembrane region" description="Helical" evidence="5">
    <location>
        <begin position="5"/>
        <end position="24"/>
    </location>
</feature>
<evidence type="ECO:0000256" key="1">
    <source>
        <dbReference type="ARBA" id="ARBA00007867"/>
    </source>
</evidence>
<accession>A0A2M6WQ85</accession>
<dbReference type="Proteomes" id="UP000228900">
    <property type="component" value="Unassembled WGS sequence"/>
</dbReference>
<dbReference type="PANTHER" id="PTHR43317">
    <property type="entry name" value="THERMOSPERMINE SYNTHASE ACAULIS5"/>
    <property type="match status" value="1"/>
</dbReference>
<evidence type="ECO:0000313" key="7">
    <source>
        <dbReference type="EMBL" id="PIT94950.1"/>
    </source>
</evidence>
<dbReference type="GO" id="GO:0010487">
    <property type="term" value="F:thermospermine synthase activity"/>
    <property type="evidence" value="ECO:0007669"/>
    <property type="project" value="TreeGrafter"/>
</dbReference>
<keyword evidence="5" id="KW-0812">Transmembrane</keyword>
<evidence type="ECO:0000256" key="5">
    <source>
        <dbReference type="SAM" id="Phobius"/>
    </source>
</evidence>
<dbReference type="SUPFAM" id="SSF53335">
    <property type="entry name" value="S-adenosyl-L-methionine-dependent methyltransferases"/>
    <property type="match status" value="1"/>
</dbReference>
<dbReference type="Pfam" id="PF01564">
    <property type="entry name" value="Spermine_synth"/>
    <property type="match status" value="1"/>
</dbReference>
<dbReference type="AlphaFoldDB" id="A0A2M6WQ85"/>
<dbReference type="Gene3D" id="3.40.50.150">
    <property type="entry name" value="Vaccinia Virus protein VP39"/>
    <property type="match status" value="1"/>
</dbReference>
<feature type="transmembrane region" description="Helical" evidence="5">
    <location>
        <begin position="146"/>
        <end position="168"/>
    </location>
</feature>
<feature type="transmembrane region" description="Helical" evidence="5">
    <location>
        <begin position="195"/>
        <end position="214"/>
    </location>
</feature>
<keyword evidence="3 4" id="KW-0620">Polyamine biosynthesis</keyword>
<gene>
    <name evidence="7" type="ORF">COT98_01640</name>
</gene>
<name>A0A2M6WQ85_9BACT</name>
<feature type="domain" description="PABS" evidence="6">
    <location>
        <begin position="193"/>
        <end position="445"/>
    </location>
</feature>
<feature type="transmembrane region" description="Helical" evidence="5">
    <location>
        <begin position="69"/>
        <end position="92"/>
    </location>
</feature>
<dbReference type="InterPro" id="IPR030374">
    <property type="entry name" value="PABS"/>
</dbReference>
<evidence type="ECO:0000256" key="2">
    <source>
        <dbReference type="ARBA" id="ARBA00022679"/>
    </source>
</evidence>
<dbReference type="NCBIfam" id="NF037959">
    <property type="entry name" value="MFS_SpdSyn"/>
    <property type="match status" value="1"/>
</dbReference>
<evidence type="ECO:0000256" key="3">
    <source>
        <dbReference type="ARBA" id="ARBA00023115"/>
    </source>
</evidence>
<proteinExistence type="inferred from homology"/>
<protein>
    <submittedName>
        <fullName evidence="7">Spermidine synthase</fullName>
    </submittedName>
</protein>
<organism evidence="7 8">
    <name type="scientific">Candidatus Falkowbacteria bacterium CG10_big_fil_rev_8_21_14_0_10_39_9</name>
    <dbReference type="NCBI Taxonomy" id="1974566"/>
    <lineage>
        <taxon>Bacteria</taxon>
        <taxon>Candidatus Falkowiibacteriota</taxon>
    </lineage>
</organism>
<dbReference type="PANTHER" id="PTHR43317:SF1">
    <property type="entry name" value="THERMOSPERMINE SYNTHASE ACAULIS5"/>
    <property type="match status" value="1"/>
</dbReference>